<dbReference type="EMBL" id="SHLA01000001">
    <property type="protein sequence ID" value="RZU63619.1"/>
    <property type="molecule type" value="Genomic_DNA"/>
</dbReference>
<gene>
    <name evidence="6" type="ORF">EV380_3240</name>
</gene>
<dbReference type="InterPro" id="IPR003439">
    <property type="entry name" value="ABC_transporter-like_ATP-bd"/>
</dbReference>
<dbReference type="Proteomes" id="UP000292685">
    <property type="component" value="Unassembled WGS sequence"/>
</dbReference>
<name>A0A4Q8AIN7_9MICC</name>
<keyword evidence="3" id="KW-0547">Nucleotide-binding</keyword>
<evidence type="ECO:0000256" key="1">
    <source>
        <dbReference type="ARBA" id="ARBA00005417"/>
    </source>
</evidence>
<dbReference type="Gene3D" id="3.40.50.300">
    <property type="entry name" value="P-loop containing nucleotide triphosphate hydrolases"/>
    <property type="match status" value="1"/>
</dbReference>
<dbReference type="SUPFAM" id="SSF52540">
    <property type="entry name" value="P-loop containing nucleoside triphosphate hydrolases"/>
    <property type="match status" value="1"/>
</dbReference>
<sequence length="334" mass="35215">MPDAPTSVEPTSVQHDVGIVATGLARAFGSVQAVKHIDFAARPGEVTALIGPNGSGKTTLLLMLASLLKPDAGTLHIGGLEVAADPRAVRPMIGWMPDTLGVWEALTAREILVSIGKLYGMDRATSEARADDLLELVKLTDLAAHPSRVLSRGQQQRLSLARALMNDPSVLLLDEPASGLDPGARIDLRNLLRKFAGEGRTVVVSSHVLSELDEVADAAVFVAAGRTVRNQTVKEADEQKRGYSVRALDQEALLGGLTAQGVLYSVPAGQRRAEALVEVATEAQAADVLRRLIEHGVAVTAFAPTVGALEETYMSTVYEHESGNSAAAPKEAGK</sequence>
<dbReference type="RefSeq" id="WP_242607664.1">
    <property type="nucleotide sequence ID" value="NZ_SHLA01000001.1"/>
</dbReference>
<dbReference type="SMART" id="SM00382">
    <property type="entry name" value="AAA"/>
    <property type="match status" value="1"/>
</dbReference>
<evidence type="ECO:0000313" key="7">
    <source>
        <dbReference type="Proteomes" id="UP000292685"/>
    </source>
</evidence>
<accession>A0A4Q8AIN7</accession>
<dbReference type="GO" id="GO:0005524">
    <property type="term" value="F:ATP binding"/>
    <property type="evidence" value="ECO:0007669"/>
    <property type="project" value="UniProtKB-KW"/>
</dbReference>
<evidence type="ECO:0000256" key="2">
    <source>
        <dbReference type="ARBA" id="ARBA00022448"/>
    </source>
</evidence>
<comment type="similarity">
    <text evidence="1">Belongs to the ABC transporter superfamily.</text>
</comment>
<dbReference type="GO" id="GO:0016887">
    <property type="term" value="F:ATP hydrolysis activity"/>
    <property type="evidence" value="ECO:0007669"/>
    <property type="project" value="InterPro"/>
</dbReference>
<comment type="caution">
    <text evidence="6">The sequence shown here is derived from an EMBL/GenBank/DDBJ whole genome shotgun (WGS) entry which is preliminary data.</text>
</comment>
<dbReference type="InterPro" id="IPR003593">
    <property type="entry name" value="AAA+_ATPase"/>
</dbReference>
<evidence type="ECO:0000256" key="3">
    <source>
        <dbReference type="ARBA" id="ARBA00022741"/>
    </source>
</evidence>
<keyword evidence="4" id="KW-0067">ATP-binding</keyword>
<proteinExistence type="inferred from homology"/>
<reference evidence="6 7" key="1">
    <citation type="submission" date="2019-02" db="EMBL/GenBank/DDBJ databases">
        <title>Sequencing the genomes of 1000 actinobacteria strains.</title>
        <authorList>
            <person name="Klenk H.-P."/>
        </authorList>
    </citation>
    <scope>NUCLEOTIDE SEQUENCE [LARGE SCALE GENOMIC DNA]</scope>
    <source>
        <strain evidence="6 7">DSM 17364</strain>
    </source>
</reference>
<keyword evidence="2" id="KW-0813">Transport</keyword>
<organism evidence="6 7">
    <name type="scientific">Zhihengliuella halotolerans</name>
    <dbReference type="NCBI Taxonomy" id="370736"/>
    <lineage>
        <taxon>Bacteria</taxon>
        <taxon>Bacillati</taxon>
        <taxon>Actinomycetota</taxon>
        <taxon>Actinomycetes</taxon>
        <taxon>Micrococcales</taxon>
        <taxon>Micrococcaceae</taxon>
        <taxon>Zhihengliuella</taxon>
    </lineage>
</organism>
<keyword evidence="7" id="KW-1185">Reference proteome</keyword>
<protein>
    <submittedName>
        <fullName evidence="6">ABC-type multidrug transport system ATPase subunit</fullName>
    </submittedName>
</protein>
<evidence type="ECO:0000313" key="6">
    <source>
        <dbReference type="EMBL" id="RZU63619.1"/>
    </source>
</evidence>
<dbReference type="PANTHER" id="PTHR43335:SF4">
    <property type="entry name" value="ABC TRANSPORTER, ATP-BINDING PROTEIN"/>
    <property type="match status" value="1"/>
</dbReference>
<dbReference type="PROSITE" id="PS50893">
    <property type="entry name" value="ABC_TRANSPORTER_2"/>
    <property type="match status" value="1"/>
</dbReference>
<dbReference type="CDD" id="cd03230">
    <property type="entry name" value="ABC_DR_subfamily_A"/>
    <property type="match status" value="1"/>
</dbReference>
<dbReference type="InterPro" id="IPR027417">
    <property type="entry name" value="P-loop_NTPase"/>
</dbReference>
<dbReference type="Pfam" id="PF00005">
    <property type="entry name" value="ABC_tran"/>
    <property type="match status" value="1"/>
</dbReference>
<feature type="domain" description="ABC transporter" evidence="5">
    <location>
        <begin position="19"/>
        <end position="249"/>
    </location>
</feature>
<dbReference type="PANTHER" id="PTHR43335">
    <property type="entry name" value="ABC TRANSPORTER, ATP-BINDING PROTEIN"/>
    <property type="match status" value="1"/>
</dbReference>
<evidence type="ECO:0000256" key="4">
    <source>
        <dbReference type="ARBA" id="ARBA00022840"/>
    </source>
</evidence>
<evidence type="ECO:0000259" key="5">
    <source>
        <dbReference type="PROSITE" id="PS50893"/>
    </source>
</evidence>
<dbReference type="AlphaFoldDB" id="A0A4Q8AIN7"/>